<name>A0AB39CCF6_9VIRU</name>
<evidence type="ECO:0000313" key="1">
    <source>
        <dbReference type="EMBL" id="XDJ14559.1"/>
    </source>
</evidence>
<accession>A0AB39CCF6</accession>
<organism evidence="1">
    <name type="scientific">Pseudomonas phage RVTF4</name>
    <dbReference type="NCBI Taxonomy" id="3236931"/>
    <lineage>
        <taxon>Viruses</taxon>
    </lineage>
</organism>
<reference evidence="1" key="1">
    <citation type="submission" date="2024-07" db="EMBL/GenBank/DDBJ databases">
        <authorList>
            <person name="Bringhurst R.M."/>
            <person name="Homer T.E."/>
        </authorList>
    </citation>
    <scope>NUCLEOTIDE SEQUENCE</scope>
</reference>
<proteinExistence type="predicted"/>
<dbReference type="EMBL" id="PQ015378">
    <property type="protein sequence ID" value="XDJ14559.1"/>
    <property type="molecule type" value="Genomic_DNA"/>
</dbReference>
<sequence>MKVFKTIMALAMTLGMVTCHPVAVTAKEQRIGQISMGVCNMADHYIDTTYHMAKQGRGNYEIMAYLDSITDEDDREYVAILMTKVNVASVQNAVRKAYSAKEVKERHKEICIKQIGDNVNRY</sequence>
<protein>
    <submittedName>
        <fullName evidence="1">Uncharacterized protein</fullName>
    </submittedName>
</protein>